<gene>
    <name evidence="3" type="ORF">ACFQ21_20410</name>
</gene>
<dbReference type="SUPFAM" id="SSF51182">
    <property type="entry name" value="RmlC-like cupins"/>
    <property type="match status" value="1"/>
</dbReference>
<dbReference type="PANTHER" id="PTHR43698">
    <property type="entry name" value="RIBD C-TERMINAL DOMAIN CONTAINING PROTEIN"/>
    <property type="match status" value="1"/>
</dbReference>
<evidence type="ECO:0000256" key="1">
    <source>
        <dbReference type="SAM" id="SignalP"/>
    </source>
</evidence>
<dbReference type="RefSeq" id="WP_377581906.1">
    <property type="nucleotide sequence ID" value="NZ_JBHTKA010000007.1"/>
</dbReference>
<evidence type="ECO:0000313" key="3">
    <source>
        <dbReference type="EMBL" id="MFD1001706.1"/>
    </source>
</evidence>
<comment type="caution">
    <text evidence="3">The sequence shown here is derived from an EMBL/GenBank/DDBJ whole genome shotgun (WGS) entry which is preliminary data.</text>
</comment>
<name>A0ABW3K7C1_9BACT</name>
<dbReference type="EMBL" id="JBHTKA010000007">
    <property type="protein sequence ID" value="MFD1001706.1"/>
    <property type="molecule type" value="Genomic_DNA"/>
</dbReference>
<dbReference type="Pfam" id="PF07883">
    <property type="entry name" value="Cupin_2"/>
    <property type="match status" value="1"/>
</dbReference>
<dbReference type="PANTHER" id="PTHR43698:SF1">
    <property type="entry name" value="BLL4564 PROTEIN"/>
    <property type="match status" value="1"/>
</dbReference>
<dbReference type="Proteomes" id="UP001597112">
    <property type="component" value="Unassembled WGS sequence"/>
</dbReference>
<feature type="domain" description="Cupin type-2" evidence="2">
    <location>
        <begin position="68"/>
        <end position="123"/>
    </location>
</feature>
<feature type="chain" id="PRO_5046636351" evidence="1">
    <location>
        <begin position="23"/>
        <end position="156"/>
    </location>
</feature>
<sequence length="156" mass="17123">MKKSILTMVILCVAILSSCAQQRGVESSDTNSTFPKGNKINSSNFQGTAYLQPLMEADSLNPISVGNVTFEAGAHTKWHKHPGGQILLVMYGVGYYQEEGQEKKILHKGDVIKCPANVPHWHGASPESVFSHVAITNRHLGDTVWLSEVTDAEYKK</sequence>
<protein>
    <submittedName>
        <fullName evidence="3">Cupin domain-containing protein</fullName>
    </submittedName>
</protein>
<dbReference type="PROSITE" id="PS51257">
    <property type="entry name" value="PROKAR_LIPOPROTEIN"/>
    <property type="match status" value="1"/>
</dbReference>
<dbReference type="InterPro" id="IPR047263">
    <property type="entry name" value="HNL-like_cupin"/>
</dbReference>
<feature type="signal peptide" evidence="1">
    <location>
        <begin position="1"/>
        <end position="22"/>
    </location>
</feature>
<evidence type="ECO:0000259" key="2">
    <source>
        <dbReference type="Pfam" id="PF07883"/>
    </source>
</evidence>
<reference evidence="4" key="1">
    <citation type="journal article" date="2019" name="Int. J. Syst. Evol. Microbiol.">
        <title>The Global Catalogue of Microorganisms (GCM) 10K type strain sequencing project: providing services to taxonomists for standard genome sequencing and annotation.</title>
        <authorList>
            <consortium name="The Broad Institute Genomics Platform"/>
            <consortium name="The Broad Institute Genome Sequencing Center for Infectious Disease"/>
            <person name="Wu L."/>
            <person name="Ma J."/>
        </authorList>
    </citation>
    <scope>NUCLEOTIDE SEQUENCE [LARGE SCALE GENOMIC DNA]</scope>
    <source>
        <strain evidence="4">CCUG 58938</strain>
    </source>
</reference>
<keyword evidence="1" id="KW-0732">Signal</keyword>
<dbReference type="Gene3D" id="2.60.120.10">
    <property type="entry name" value="Jelly Rolls"/>
    <property type="match status" value="1"/>
</dbReference>
<dbReference type="InterPro" id="IPR011051">
    <property type="entry name" value="RmlC_Cupin_sf"/>
</dbReference>
<dbReference type="InterPro" id="IPR013096">
    <property type="entry name" value="Cupin_2"/>
</dbReference>
<keyword evidence="4" id="KW-1185">Reference proteome</keyword>
<evidence type="ECO:0000313" key="4">
    <source>
        <dbReference type="Proteomes" id="UP001597112"/>
    </source>
</evidence>
<dbReference type="CDD" id="cd02233">
    <property type="entry name" value="cupin_HNL-like"/>
    <property type="match status" value="1"/>
</dbReference>
<organism evidence="3 4">
    <name type="scientific">Ohtaekwangia kribbensis</name>
    <dbReference type="NCBI Taxonomy" id="688913"/>
    <lineage>
        <taxon>Bacteria</taxon>
        <taxon>Pseudomonadati</taxon>
        <taxon>Bacteroidota</taxon>
        <taxon>Cytophagia</taxon>
        <taxon>Cytophagales</taxon>
        <taxon>Fulvivirgaceae</taxon>
        <taxon>Ohtaekwangia</taxon>
    </lineage>
</organism>
<dbReference type="InterPro" id="IPR014710">
    <property type="entry name" value="RmlC-like_jellyroll"/>
</dbReference>
<proteinExistence type="predicted"/>
<accession>A0ABW3K7C1</accession>